<dbReference type="PROSITE" id="PS50889">
    <property type="entry name" value="S4"/>
    <property type="match status" value="1"/>
</dbReference>
<dbReference type="Pfam" id="PF13275">
    <property type="entry name" value="S4_2"/>
    <property type="match status" value="1"/>
</dbReference>
<dbReference type="SUPFAM" id="SSF55174">
    <property type="entry name" value="Alpha-L RNA-binding motif"/>
    <property type="match status" value="1"/>
</dbReference>
<reference evidence="2 3" key="1">
    <citation type="journal article" date="2013" name="Int. J. Syst. Evol. Microbiol.">
        <title>Marinoscillum luteum sp. nov., isolated from marine sediment.</title>
        <authorList>
            <person name="Cha I.T."/>
            <person name="Park S.J."/>
            <person name="Kim S.J."/>
            <person name="Kim J.G."/>
            <person name="Jung M.Y."/>
            <person name="Shin K.S."/>
            <person name="Kwon K.K."/>
            <person name="Yang S.H."/>
            <person name="Seo Y.S."/>
            <person name="Rhee S.K."/>
        </authorList>
    </citation>
    <scope>NUCLEOTIDE SEQUENCE [LARGE SCALE GENOMIC DNA]</scope>
    <source>
        <strain evidence="2 3">KCTC 23939</strain>
    </source>
</reference>
<proteinExistence type="predicted"/>
<evidence type="ECO:0000256" key="1">
    <source>
        <dbReference type="PROSITE-ProRule" id="PRU00182"/>
    </source>
</evidence>
<dbReference type="Proteomes" id="UP001610063">
    <property type="component" value="Unassembled WGS sequence"/>
</dbReference>
<keyword evidence="1" id="KW-0694">RNA-binding</keyword>
<dbReference type="CDD" id="cd00165">
    <property type="entry name" value="S4"/>
    <property type="match status" value="1"/>
</dbReference>
<organism evidence="2 3">
    <name type="scientific">Marinoscillum luteum</name>
    <dbReference type="NCBI Taxonomy" id="861051"/>
    <lineage>
        <taxon>Bacteria</taxon>
        <taxon>Pseudomonadati</taxon>
        <taxon>Bacteroidota</taxon>
        <taxon>Cytophagia</taxon>
        <taxon>Cytophagales</taxon>
        <taxon>Reichenbachiellaceae</taxon>
        <taxon>Marinoscillum</taxon>
    </lineage>
</organism>
<keyword evidence="3" id="KW-1185">Reference proteome</keyword>
<comment type="caution">
    <text evidence="2">The sequence shown here is derived from an EMBL/GenBank/DDBJ whole genome shotgun (WGS) entry which is preliminary data.</text>
</comment>
<protein>
    <submittedName>
        <fullName evidence="2">RNA-binding S4 domain-containing protein</fullName>
    </submittedName>
</protein>
<sequence>METFKLQEGEEYIELNNLMKILNWVASGGEAKSQIDEGLVTVNGEVETRRRKKLRSGDKVEYGSEAAVIA</sequence>
<evidence type="ECO:0000313" key="2">
    <source>
        <dbReference type="EMBL" id="MFH6981895.1"/>
    </source>
</evidence>
<gene>
    <name evidence="2" type="ORF">ACHKAR_00520</name>
</gene>
<evidence type="ECO:0000313" key="3">
    <source>
        <dbReference type="Proteomes" id="UP001610063"/>
    </source>
</evidence>
<dbReference type="Gene3D" id="3.10.290.10">
    <property type="entry name" value="RNA-binding S4 domain"/>
    <property type="match status" value="1"/>
</dbReference>
<accession>A0ABW7N2I6</accession>
<dbReference type="EMBL" id="JBIPKE010000007">
    <property type="protein sequence ID" value="MFH6981895.1"/>
    <property type="molecule type" value="Genomic_DNA"/>
</dbReference>
<dbReference type="InterPro" id="IPR036986">
    <property type="entry name" value="S4_RNA-bd_sf"/>
</dbReference>
<dbReference type="RefSeq" id="WP_395415738.1">
    <property type="nucleotide sequence ID" value="NZ_JBIPKE010000007.1"/>
</dbReference>
<name>A0ABW7N2I6_9BACT</name>